<evidence type="ECO:0000256" key="5">
    <source>
        <dbReference type="ARBA" id="ARBA00022729"/>
    </source>
</evidence>
<evidence type="ECO:0000256" key="3">
    <source>
        <dbReference type="ARBA" id="ARBA00022471"/>
    </source>
</evidence>
<accession>A0A9I9CNW9</accession>
<evidence type="ECO:0000256" key="7">
    <source>
        <dbReference type="SAM" id="Phobius"/>
    </source>
</evidence>
<organism evidence="8">
    <name type="scientific">Cucumis melo</name>
    <name type="common">Muskmelon</name>
    <dbReference type="NCBI Taxonomy" id="3656"/>
    <lineage>
        <taxon>Eukaryota</taxon>
        <taxon>Viridiplantae</taxon>
        <taxon>Streptophyta</taxon>
        <taxon>Embryophyta</taxon>
        <taxon>Tracheophyta</taxon>
        <taxon>Spermatophyta</taxon>
        <taxon>Magnoliopsida</taxon>
        <taxon>eudicotyledons</taxon>
        <taxon>Gunneridae</taxon>
        <taxon>Pentapetalae</taxon>
        <taxon>rosids</taxon>
        <taxon>fabids</taxon>
        <taxon>Cucurbitales</taxon>
        <taxon>Cucurbitaceae</taxon>
        <taxon>Benincaseae</taxon>
        <taxon>Cucumis</taxon>
    </lineage>
</organism>
<name>A0A9I9CNW9_CUCME</name>
<keyword evidence="4 6" id="KW-0964">Secreted</keyword>
<feature type="transmembrane region" description="Helical" evidence="7">
    <location>
        <begin position="38"/>
        <end position="60"/>
    </location>
</feature>
<dbReference type="InterPro" id="IPR010264">
    <property type="entry name" value="Self-incomp_S1"/>
</dbReference>
<dbReference type="Gramene" id="MELO3C006342.2.1">
    <property type="protein sequence ID" value="MELO3C006342.2.1"/>
    <property type="gene ID" value="MELO3C006342.2"/>
</dbReference>
<protein>
    <recommendedName>
        <fullName evidence="6">S-protein homolog</fullName>
    </recommendedName>
</protein>
<dbReference type="EnsemblPlants" id="MELO3C006342.2.1">
    <property type="protein sequence ID" value="MELO3C006342.2.1"/>
    <property type="gene ID" value="MELO3C006342.2"/>
</dbReference>
<dbReference type="PANTHER" id="PTHR31232:SF8">
    <property type="entry name" value="S-PROTEIN HOMOLOG"/>
    <property type="match status" value="1"/>
</dbReference>
<proteinExistence type="inferred from homology"/>
<comment type="similarity">
    <text evidence="2 6">Belongs to the plant self-incompatibility (S1) protein family.</text>
</comment>
<evidence type="ECO:0000256" key="6">
    <source>
        <dbReference type="RuleBase" id="RU367044"/>
    </source>
</evidence>
<dbReference type="Pfam" id="PF05938">
    <property type="entry name" value="Self-incomp_S1"/>
    <property type="match status" value="1"/>
</dbReference>
<dbReference type="GO" id="GO:0060320">
    <property type="term" value="P:rejection of self pollen"/>
    <property type="evidence" value="ECO:0007669"/>
    <property type="project" value="UniProtKB-KW"/>
</dbReference>
<dbReference type="AlphaFoldDB" id="A0A9I9CNW9"/>
<keyword evidence="7" id="KW-0472">Membrane</keyword>
<comment type="subcellular location">
    <subcellularLocation>
        <location evidence="1 6">Secreted</location>
    </subcellularLocation>
</comment>
<sequence>MQNDMNDDLDFCLTPLTAAFQLQKAIGALEDFRRRYFLWTYSTFGTIGVAIIQSFHIAYFKSTKKEAKKLASRPYKATLPSFAPENLSFHSFMIMKILVSILMLIFFPFFTVFVSLLPAEQLFGIEYEVRVINGFTNNSSLPLVIWCASKDGDIGGRALQEHDDFSWPVKTNFWITTTTSQFSCTVKLDRTRKSFDAFKVPRDIYRCSALRKCSWLVMEDGFYFSDDEVNWKKDFSWRMIIYAKIETSTTTTVDCLGFCNSSPLAPPMGLFSLNLAGEDCE</sequence>
<keyword evidence="7" id="KW-0812">Transmembrane</keyword>
<keyword evidence="5" id="KW-0732">Signal</keyword>
<keyword evidence="3 6" id="KW-0713">Self-incompatibility</keyword>
<dbReference type="GO" id="GO:0005576">
    <property type="term" value="C:extracellular region"/>
    <property type="evidence" value="ECO:0007669"/>
    <property type="project" value="UniProtKB-SubCell"/>
</dbReference>
<evidence type="ECO:0000256" key="2">
    <source>
        <dbReference type="ARBA" id="ARBA00005581"/>
    </source>
</evidence>
<evidence type="ECO:0000256" key="4">
    <source>
        <dbReference type="ARBA" id="ARBA00022525"/>
    </source>
</evidence>
<dbReference type="PANTHER" id="PTHR31232">
    <property type="match status" value="1"/>
</dbReference>
<evidence type="ECO:0000313" key="8">
    <source>
        <dbReference type="EnsemblPlants" id="MELO3C006342.2.1"/>
    </source>
</evidence>
<evidence type="ECO:0000256" key="1">
    <source>
        <dbReference type="ARBA" id="ARBA00004613"/>
    </source>
</evidence>
<keyword evidence="7" id="KW-1133">Transmembrane helix</keyword>
<feature type="transmembrane region" description="Helical" evidence="7">
    <location>
        <begin position="97"/>
        <end position="117"/>
    </location>
</feature>
<reference evidence="8" key="1">
    <citation type="submission" date="2023-03" db="UniProtKB">
        <authorList>
            <consortium name="EnsemblPlants"/>
        </authorList>
    </citation>
    <scope>IDENTIFICATION</scope>
</reference>